<reference evidence="1" key="1">
    <citation type="submission" date="2024-02" db="EMBL/GenBank/DDBJ databases">
        <title>Metagenome Assembled Genome of Zalaria obscura JY119.</title>
        <authorList>
            <person name="Vighnesh L."/>
            <person name="Jagadeeshwari U."/>
            <person name="Venkata Ramana C."/>
            <person name="Sasikala C."/>
        </authorList>
    </citation>
    <scope>NUCLEOTIDE SEQUENCE</scope>
    <source>
        <strain evidence="1">JY119</strain>
    </source>
</reference>
<proteinExistence type="predicted"/>
<name>A0ACC3SJT8_9PEZI</name>
<organism evidence="1 2">
    <name type="scientific">Zalaria obscura</name>
    <dbReference type="NCBI Taxonomy" id="2024903"/>
    <lineage>
        <taxon>Eukaryota</taxon>
        <taxon>Fungi</taxon>
        <taxon>Dikarya</taxon>
        <taxon>Ascomycota</taxon>
        <taxon>Pezizomycotina</taxon>
        <taxon>Dothideomycetes</taxon>
        <taxon>Dothideomycetidae</taxon>
        <taxon>Dothideales</taxon>
        <taxon>Zalariaceae</taxon>
        <taxon>Zalaria</taxon>
    </lineage>
</organism>
<evidence type="ECO:0000313" key="2">
    <source>
        <dbReference type="Proteomes" id="UP001320706"/>
    </source>
</evidence>
<gene>
    <name evidence="1" type="ORF">M8818_002446</name>
</gene>
<accession>A0ACC3SJT8</accession>
<comment type="caution">
    <text evidence="1">The sequence shown here is derived from an EMBL/GenBank/DDBJ whole genome shotgun (WGS) entry which is preliminary data.</text>
</comment>
<dbReference type="Proteomes" id="UP001320706">
    <property type="component" value="Unassembled WGS sequence"/>
</dbReference>
<protein>
    <submittedName>
        <fullName evidence="1">Uncharacterized protein</fullName>
    </submittedName>
</protein>
<evidence type="ECO:0000313" key="1">
    <source>
        <dbReference type="EMBL" id="KAK8214863.1"/>
    </source>
</evidence>
<sequence length="526" mass="57829">MQASQSNDGYDIPDEFENLDEVTGPPPVENRNEQRIYRHESLEDERGDKHGDNRRYSHLATARDRRDNFHTTKSPGTRPEQNLTEVTAPPPVQDTDEETTYQTEEHLESPQTSDSGVPSPPSSLDKDQPLDQNHLGGRASKFATQLYTVSYLIFFSILGTLARLGVQWLTFYPGAPLVTSVLWANVGGSLFMGFLAEDRRLFREGWTTSPKHTGSNPNLVDEEKGGEDAAKENHAKVKKTIPLYIGLATGFCGSFTSFSSFQRDVFLALSNDLPASIYHPSENADGTTFSKTMHREGGYSFMALLAVIIYTSALSVAALKVGAHLALASEFITPTVPFKFTRRVLDRAMVFLGWGCWLGAIFLAIWPPDRASEDDGSSEVWRGAVLFALVFAPVGCLARFWISLRLNSIAASFPLGTFVVNIFGCMIEAMCYDLQRVPLLGSANTLPGGGRIGCQVLEGISDGFCGCLTTVSTWVTELQGLRRQHAYLYGFATLGVGLSVMVAIMGSVRWTKGWTEPFCVVTRTSI</sequence>
<dbReference type="EMBL" id="JAMKPW020000010">
    <property type="protein sequence ID" value="KAK8214863.1"/>
    <property type="molecule type" value="Genomic_DNA"/>
</dbReference>
<keyword evidence="2" id="KW-1185">Reference proteome</keyword>